<dbReference type="Proteomes" id="UP001628156">
    <property type="component" value="Unassembled WGS sequence"/>
</dbReference>
<comment type="caution">
    <text evidence="1">The sequence shown here is derived from an EMBL/GenBank/DDBJ whole genome shotgun (WGS) entry which is preliminary data.</text>
</comment>
<dbReference type="EMBL" id="BAAFRS010000284">
    <property type="protein sequence ID" value="GAB1226293.1"/>
    <property type="molecule type" value="Genomic_DNA"/>
</dbReference>
<keyword evidence="2" id="KW-1185">Reference proteome</keyword>
<evidence type="ECO:0000313" key="2">
    <source>
        <dbReference type="Proteomes" id="UP001628156"/>
    </source>
</evidence>
<protein>
    <recommendedName>
        <fullName evidence="3">RING-type domain-containing protein</fullName>
    </recommendedName>
</protein>
<name>A0ABQ0DU48_9EUKA</name>
<evidence type="ECO:0008006" key="3">
    <source>
        <dbReference type="Google" id="ProtNLM"/>
    </source>
</evidence>
<sequence length="150" mass="17057">MESEQWLDVPLTPNNTVNELIIVVSDELRKKGITLTNVVCENNHFTIKQLMESGRLVCLEETIKNESRPETPSSCQTDNTKEINEQTSPIGSCHCCKTRKEIYFICEKNKYHRICERCMRKFSGVTVCPICNNICTCASCKRNSKKGGDC</sequence>
<accession>A0ABQ0DU48</accession>
<gene>
    <name evidence="1" type="ORF">ENUP19_0284G0017</name>
</gene>
<evidence type="ECO:0000313" key="1">
    <source>
        <dbReference type="EMBL" id="GAB1226293.1"/>
    </source>
</evidence>
<proteinExistence type="predicted"/>
<reference evidence="1 2" key="1">
    <citation type="journal article" date="2019" name="PLoS Negl. Trop. Dis.">
        <title>Whole genome sequencing of Entamoeba nuttalli reveals mammalian host-related molecular signatures and a novel octapeptide-repeat surface protein.</title>
        <authorList>
            <person name="Tanaka M."/>
            <person name="Makiuchi T."/>
            <person name="Komiyama T."/>
            <person name="Shiina T."/>
            <person name="Osaki K."/>
            <person name="Tachibana H."/>
        </authorList>
    </citation>
    <scope>NUCLEOTIDE SEQUENCE [LARGE SCALE GENOMIC DNA]</scope>
    <source>
        <strain evidence="1 2">P19-061405</strain>
    </source>
</reference>
<organism evidence="1 2">
    <name type="scientific">Entamoeba nuttalli</name>
    <dbReference type="NCBI Taxonomy" id="412467"/>
    <lineage>
        <taxon>Eukaryota</taxon>
        <taxon>Amoebozoa</taxon>
        <taxon>Evosea</taxon>
        <taxon>Archamoebae</taxon>
        <taxon>Mastigamoebida</taxon>
        <taxon>Entamoebidae</taxon>
        <taxon>Entamoeba</taxon>
    </lineage>
</organism>